<keyword evidence="1" id="KW-0812">Transmembrane</keyword>
<keyword evidence="1" id="KW-0472">Membrane</keyword>
<evidence type="ECO:0000313" key="2">
    <source>
        <dbReference type="EMBL" id="GFP89085.1"/>
    </source>
</evidence>
<dbReference type="Proteomes" id="UP000653305">
    <property type="component" value="Unassembled WGS sequence"/>
</dbReference>
<sequence length="69" mass="7781">MENWGRLSHMFAAVFMSNFATYMVNPVITDVIVEAVCGGKEECSLAIYLTGFQQAVCVYALYITKCMHY</sequence>
<feature type="transmembrane region" description="Helical" evidence="1">
    <location>
        <begin position="7"/>
        <end position="25"/>
    </location>
</feature>
<gene>
    <name evidence="2" type="ORF">PHJA_001052200</name>
</gene>
<dbReference type="AlphaFoldDB" id="A0A830C0V6"/>
<organism evidence="2 3">
    <name type="scientific">Phtheirospermum japonicum</name>
    <dbReference type="NCBI Taxonomy" id="374723"/>
    <lineage>
        <taxon>Eukaryota</taxon>
        <taxon>Viridiplantae</taxon>
        <taxon>Streptophyta</taxon>
        <taxon>Embryophyta</taxon>
        <taxon>Tracheophyta</taxon>
        <taxon>Spermatophyta</taxon>
        <taxon>Magnoliopsida</taxon>
        <taxon>eudicotyledons</taxon>
        <taxon>Gunneridae</taxon>
        <taxon>Pentapetalae</taxon>
        <taxon>asterids</taxon>
        <taxon>lamiids</taxon>
        <taxon>Lamiales</taxon>
        <taxon>Orobanchaceae</taxon>
        <taxon>Orobanchaceae incertae sedis</taxon>
        <taxon>Phtheirospermum</taxon>
    </lineage>
</organism>
<evidence type="ECO:0000313" key="3">
    <source>
        <dbReference type="Proteomes" id="UP000653305"/>
    </source>
</evidence>
<reference evidence="2" key="1">
    <citation type="submission" date="2020-07" db="EMBL/GenBank/DDBJ databases">
        <title>Ethylene signaling mediates host invasion by parasitic plants.</title>
        <authorList>
            <person name="Yoshida S."/>
        </authorList>
    </citation>
    <scope>NUCLEOTIDE SEQUENCE</scope>
    <source>
        <strain evidence="2">Okayama</strain>
    </source>
</reference>
<feature type="transmembrane region" description="Helical" evidence="1">
    <location>
        <begin position="45"/>
        <end position="64"/>
    </location>
</feature>
<dbReference type="OrthoDB" id="419616at2759"/>
<proteinExistence type="predicted"/>
<evidence type="ECO:0000256" key="1">
    <source>
        <dbReference type="SAM" id="Phobius"/>
    </source>
</evidence>
<comment type="caution">
    <text evidence="2">The sequence shown here is derived from an EMBL/GenBank/DDBJ whole genome shotgun (WGS) entry which is preliminary data.</text>
</comment>
<keyword evidence="3" id="KW-1185">Reference proteome</keyword>
<keyword evidence="1" id="KW-1133">Transmembrane helix</keyword>
<protein>
    <submittedName>
        <fullName evidence="2">Uncharacterized protein</fullName>
    </submittedName>
</protein>
<name>A0A830C0V6_9LAMI</name>
<accession>A0A830C0V6</accession>
<dbReference type="EMBL" id="BMAC01000178">
    <property type="protein sequence ID" value="GFP89085.1"/>
    <property type="molecule type" value="Genomic_DNA"/>
</dbReference>